<dbReference type="InterPro" id="IPR049427">
    <property type="entry name" value="Acyl-ACP_TE_C"/>
</dbReference>
<accession>A0A397S0M7</accession>
<dbReference type="Proteomes" id="UP000266506">
    <property type="component" value="Unassembled WGS sequence"/>
</dbReference>
<keyword evidence="3" id="KW-0378">Hydrolase</keyword>
<evidence type="ECO:0000256" key="3">
    <source>
        <dbReference type="ARBA" id="ARBA00022801"/>
    </source>
</evidence>
<proteinExistence type="inferred from homology"/>
<keyword evidence="11" id="KW-1185">Reference proteome</keyword>
<dbReference type="GO" id="GO:0016297">
    <property type="term" value="F:fatty acyl-[ACP] hydrolase activity"/>
    <property type="evidence" value="ECO:0007669"/>
    <property type="project" value="InterPro"/>
</dbReference>
<dbReference type="AlphaFoldDB" id="A0A397S0M7"/>
<evidence type="ECO:0000259" key="9">
    <source>
        <dbReference type="Pfam" id="PF20791"/>
    </source>
</evidence>
<dbReference type="Gene3D" id="3.10.129.10">
    <property type="entry name" value="Hotdog Thioesterase"/>
    <property type="match status" value="1"/>
</dbReference>
<name>A0A397S0M7_9MOLU</name>
<evidence type="ECO:0000313" key="11">
    <source>
        <dbReference type="Proteomes" id="UP000266506"/>
    </source>
</evidence>
<dbReference type="InterPro" id="IPR029069">
    <property type="entry name" value="HotDog_dom_sf"/>
</dbReference>
<keyword evidence="4" id="KW-0276">Fatty acid metabolism</keyword>
<evidence type="ECO:0000256" key="7">
    <source>
        <dbReference type="ARBA" id="ARBA00023160"/>
    </source>
</evidence>
<dbReference type="PANTHER" id="PTHR31727:SF6">
    <property type="entry name" value="OLEOYL-ACYL CARRIER PROTEIN THIOESTERASE 1, CHLOROPLASTIC"/>
    <property type="match status" value="1"/>
</dbReference>
<dbReference type="SUPFAM" id="SSF54637">
    <property type="entry name" value="Thioesterase/thiol ester dehydrase-isomerase"/>
    <property type="match status" value="2"/>
</dbReference>
<evidence type="ECO:0000256" key="1">
    <source>
        <dbReference type="ARBA" id="ARBA00006500"/>
    </source>
</evidence>
<keyword evidence="7" id="KW-0275">Fatty acid biosynthesis</keyword>
<protein>
    <submittedName>
        <fullName evidence="10">Acyl-ACP thioesterase</fullName>
    </submittedName>
</protein>
<keyword evidence="2" id="KW-0444">Lipid biosynthesis</keyword>
<keyword evidence="6" id="KW-0443">Lipid metabolism</keyword>
<feature type="domain" description="Acyl-ACP thioesterase-like C-terminal" evidence="9">
    <location>
        <begin position="152"/>
        <end position="209"/>
    </location>
</feature>
<dbReference type="RefSeq" id="WP_119015467.1">
    <property type="nucleotide sequence ID" value="NZ_QXEV01000002.1"/>
</dbReference>
<keyword evidence="5" id="KW-0809">Transit peptide</keyword>
<evidence type="ECO:0000313" key="10">
    <source>
        <dbReference type="EMBL" id="RIA78346.1"/>
    </source>
</evidence>
<gene>
    <name evidence="10" type="ORF">EI71_00298</name>
</gene>
<evidence type="ECO:0000256" key="2">
    <source>
        <dbReference type="ARBA" id="ARBA00022516"/>
    </source>
</evidence>
<dbReference type="Pfam" id="PF01643">
    <property type="entry name" value="Acyl-ACP_TE"/>
    <property type="match status" value="1"/>
</dbReference>
<comment type="similarity">
    <text evidence="1">Belongs to the acyl-ACP thioesterase family.</text>
</comment>
<evidence type="ECO:0000256" key="6">
    <source>
        <dbReference type="ARBA" id="ARBA00023098"/>
    </source>
</evidence>
<evidence type="ECO:0000259" key="8">
    <source>
        <dbReference type="Pfam" id="PF01643"/>
    </source>
</evidence>
<organism evidence="10 11">
    <name type="scientific">Anaeroplasma bactoclasticum</name>
    <dbReference type="NCBI Taxonomy" id="2088"/>
    <lineage>
        <taxon>Bacteria</taxon>
        <taxon>Bacillati</taxon>
        <taxon>Mycoplasmatota</taxon>
        <taxon>Mollicutes</taxon>
        <taxon>Anaeroplasmatales</taxon>
        <taxon>Anaeroplasmataceae</taxon>
        <taxon>Anaeroplasma</taxon>
    </lineage>
</organism>
<evidence type="ECO:0000256" key="5">
    <source>
        <dbReference type="ARBA" id="ARBA00022946"/>
    </source>
</evidence>
<dbReference type="PANTHER" id="PTHR31727">
    <property type="entry name" value="OLEOYL-ACYL CARRIER PROTEIN THIOESTERASE 1, CHLOROPLASTIC"/>
    <property type="match status" value="1"/>
</dbReference>
<dbReference type="InterPro" id="IPR045023">
    <property type="entry name" value="FATA/B"/>
</dbReference>
<dbReference type="Pfam" id="PF20791">
    <property type="entry name" value="Acyl-ACP_TE_C"/>
    <property type="match status" value="1"/>
</dbReference>
<dbReference type="InParanoid" id="A0A397S0M7"/>
<dbReference type="EMBL" id="QXEV01000002">
    <property type="protein sequence ID" value="RIA78346.1"/>
    <property type="molecule type" value="Genomic_DNA"/>
</dbReference>
<dbReference type="OrthoDB" id="9801517at2"/>
<feature type="domain" description="Acyl-ACP thioesterase N-terminal hotdog" evidence="8">
    <location>
        <begin position="2"/>
        <end position="116"/>
    </location>
</feature>
<reference evidence="10 11" key="1">
    <citation type="submission" date="2018-08" db="EMBL/GenBank/DDBJ databases">
        <title>Genomic Encyclopedia of Archaeal and Bacterial Type Strains, Phase II (KMG-II): from individual species to whole genera.</title>
        <authorList>
            <person name="Goeker M."/>
        </authorList>
    </citation>
    <scope>NUCLEOTIDE SEQUENCE [LARGE SCALE GENOMIC DNA]</scope>
    <source>
        <strain evidence="10 11">ATCC 27112</strain>
    </source>
</reference>
<sequence>MFQATRKLLSIDCGADQRLKLARLLAFCQEMSIKDLKDTGIGIENSLSQGLLWVIGKQRYVIHHLPLYDSTIYLTSWSGKTLKALFPRYCEIKDGTSICIEGVSIWSLIKKKSRHFVFASDYGIIIPEEKYGNELPFPNKLIPPKVKKKAILSADYSNCDLNGHLNNASYIDFILSLIPISFIKKNTIKTLEIDYEKEIKIGNKMPLFYGKHNNDYWFYNEYFTIKLGFEKMI</sequence>
<dbReference type="InterPro" id="IPR002864">
    <property type="entry name" value="Acyl-ACP_thioesterase_NHD"/>
</dbReference>
<comment type="caution">
    <text evidence="10">The sequence shown here is derived from an EMBL/GenBank/DDBJ whole genome shotgun (WGS) entry which is preliminary data.</text>
</comment>
<dbReference type="GO" id="GO:0000036">
    <property type="term" value="F:acyl carrier activity"/>
    <property type="evidence" value="ECO:0007669"/>
    <property type="project" value="TreeGrafter"/>
</dbReference>
<evidence type="ECO:0000256" key="4">
    <source>
        <dbReference type="ARBA" id="ARBA00022832"/>
    </source>
</evidence>